<dbReference type="PRINTS" id="PR00387">
    <property type="entry name" value="PDIESTERASE1"/>
</dbReference>
<comment type="caution">
    <text evidence="7">The sequence shown here is derived from an EMBL/GenBank/DDBJ whole genome shotgun (WGS) entry which is preliminary data.</text>
</comment>
<dbReference type="PROSITE" id="PS51845">
    <property type="entry name" value="PDEASE_I_2"/>
    <property type="match status" value="1"/>
</dbReference>
<keyword evidence="1" id="KW-0140">cGMP</keyword>
<evidence type="ECO:0000256" key="4">
    <source>
        <dbReference type="RuleBase" id="RU363067"/>
    </source>
</evidence>
<organism evidence="7 8">
    <name type="scientific">Taenia crassiceps</name>
    <dbReference type="NCBI Taxonomy" id="6207"/>
    <lineage>
        <taxon>Eukaryota</taxon>
        <taxon>Metazoa</taxon>
        <taxon>Spiralia</taxon>
        <taxon>Lophotrochozoa</taxon>
        <taxon>Platyhelminthes</taxon>
        <taxon>Cestoda</taxon>
        <taxon>Eucestoda</taxon>
        <taxon>Cyclophyllidea</taxon>
        <taxon>Taeniidae</taxon>
        <taxon>Taenia</taxon>
    </lineage>
</organism>
<sequence>MDPSNLSDEDTARTCPFYRSKEFEDCGNTDDAVFAWLDDNTNILRNYIYSHASQSIVEDLLRASAFKKSRSLYPSQYSFSRMNSLVSPLLKNKEMPIRKISSSEFEPLAFHPILATGHDGCQSFLASVSISSVPSKGDFPDQMPSKTVSTETSGLTSSASPDQEEKPEGLKALADSFKEFYSNEVMKELVLDIWSDSDLSSLCFKILRNACLLLNADRASLFTVEVNSSTGDRVLISKLFDVTAKCTLAEAQLKSEAKTVSLPFGVGIVGWVAQTGEAVNISNVYEDPRFNREVDLKTGFHTRCLICMPIKDGQGNVLAVAQVMNKKRQKQADERDTSLVFSSRDVNLFEAYTSFCGIGLHHAQILFRSQLETRRSQVLLELARLIFSDQSDISRLIYSILMHSQSLLTCQRCQILLVNDLKEDTPNTDVFGAAYDYTWKDREVDLNEILKRGHRVEDARFPINTRLACHVARTGETINILDAIDDSRFDPSMDCKDPVWRTRSILCMPIKHSNGRVLGVCQLVNKSSFSCQSTSSASQETLATAWERKESWSGVFSRNEEALFEALALFAGLGIANTQMYEQVLRAEAKQRIAFDVLSYHATATPAEAAALTKELIPSAKYYRLNQFSFTDIYLSVDDTLKACIRMFSDMQFINRFHIDYNVLCRWLLSVKKNYRSVTYHNWRHAFNVAQTMFVMFKSGGMQAVFSDLECLSIIIACLSHDLDHRGTNNQFQIRTMSPLVNLYSTSVLEHHHFDQCIMLLSTKGTDILCNLSHDDYRQSVKIMEKAILATDLSRYFAKLPKFRQTLDERISAVGEAKPIDDIAVKTMWQTEASNRELLMCMLMTASDVSASTKPWPVQKKSAELVANEFFEQGDFERQKLNIKPDAVMDRELSHQFPQMQIEFIDAICAPVYELISRVCVRLRPLLEGCLANRDCWSSVAKGEAVKEASMRLPSDAEGADTSYRDRLMALLNAPSSSTAVHLEGTPTSLAVPNSDAANTADFPASSAKTARCTEDNDATSSTTVGGGGAAP</sequence>
<keyword evidence="2 4" id="KW-0479">Metal-binding</keyword>
<name>A0ABR4Q1A5_9CEST</name>
<dbReference type="EMBL" id="JAKROA010000018">
    <property type="protein sequence ID" value="KAL5103382.1"/>
    <property type="molecule type" value="Genomic_DNA"/>
</dbReference>
<evidence type="ECO:0000313" key="8">
    <source>
        <dbReference type="Proteomes" id="UP001651158"/>
    </source>
</evidence>
<dbReference type="EC" id="3.1.4.-" evidence="4"/>
<protein>
    <recommendedName>
        <fullName evidence="4">Phosphodiesterase</fullName>
        <ecNumber evidence="4">3.1.4.-</ecNumber>
    </recommendedName>
</protein>
<keyword evidence="3 4" id="KW-0378">Hydrolase</keyword>
<evidence type="ECO:0000256" key="5">
    <source>
        <dbReference type="SAM" id="MobiDB-lite"/>
    </source>
</evidence>
<dbReference type="InterPro" id="IPR002073">
    <property type="entry name" value="PDEase_catalytic_dom"/>
</dbReference>
<dbReference type="SMART" id="SM00065">
    <property type="entry name" value="GAF"/>
    <property type="match status" value="2"/>
</dbReference>
<feature type="domain" description="PDEase" evidence="6">
    <location>
        <begin position="605"/>
        <end position="944"/>
    </location>
</feature>
<dbReference type="InterPro" id="IPR029016">
    <property type="entry name" value="GAF-like_dom_sf"/>
</dbReference>
<comment type="cofactor">
    <cofactor evidence="4">
        <name>a divalent metal cation</name>
        <dbReference type="ChEBI" id="CHEBI:60240"/>
    </cofactor>
    <text evidence="4">Binds 2 divalent metal cations per subunit. Site 1 may preferentially bind zinc ions, while site 2 has a preference for magnesium and/or manganese ions.</text>
</comment>
<gene>
    <name evidence="7" type="ORF">TcWFU_005089</name>
</gene>
<dbReference type="CDD" id="cd00077">
    <property type="entry name" value="HDc"/>
    <property type="match status" value="1"/>
</dbReference>
<accession>A0ABR4Q1A5</accession>
<evidence type="ECO:0000259" key="6">
    <source>
        <dbReference type="PROSITE" id="PS51845"/>
    </source>
</evidence>
<reference evidence="7 8" key="1">
    <citation type="journal article" date="2022" name="Front. Cell. Infect. Microbiol.">
        <title>The Genomes of Two Strains of Taenia crassiceps the Animal Model for the Study of Human Cysticercosis.</title>
        <authorList>
            <person name="Bobes R.J."/>
            <person name="Estrada K."/>
            <person name="Rios-Valencia D.G."/>
            <person name="Calderon-Gallegos A."/>
            <person name="de la Torre P."/>
            <person name="Carrero J.C."/>
            <person name="Sanchez-Flores A."/>
            <person name="Laclette J.P."/>
        </authorList>
    </citation>
    <scope>NUCLEOTIDE SEQUENCE [LARGE SCALE GENOMIC DNA]</scope>
    <source>
        <strain evidence="7">WFUcys</strain>
    </source>
</reference>
<evidence type="ECO:0000256" key="1">
    <source>
        <dbReference type="ARBA" id="ARBA00022535"/>
    </source>
</evidence>
<evidence type="ECO:0000256" key="2">
    <source>
        <dbReference type="ARBA" id="ARBA00022723"/>
    </source>
</evidence>
<dbReference type="PROSITE" id="PS00126">
    <property type="entry name" value="PDEASE_I_1"/>
    <property type="match status" value="1"/>
</dbReference>
<comment type="similarity">
    <text evidence="4">Belongs to the cyclic nucleotide phosphodiesterase family.</text>
</comment>
<dbReference type="SUPFAM" id="SSF109604">
    <property type="entry name" value="HD-domain/PDEase-like"/>
    <property type="match status" value="1"/>
</dbReference>
<dbReference type="InterPro" id="IPR036971">
    <property type="entry name" value="PDEase_catalytic_dom_sf"/>
</dbReference>
<feature type="compositionally biased region" description="Polar residues" evidence="5">
    <location>
        <begin position="986"/>
        <end position="998"/>
    </location>
</feature>
<dbReference type="Pfam" id="PF00233">
    <property type="entry name" value="PDEase_I"/>
    <property type="match status" value="1"/>
</dbReference>
<dbReference type="Gene3D" id="1.10.1300.10">
    <property type="entry name" value="3'5'-cyclic nucleotide phosphodiesterase, catalytic domain"/>
    <property type="match status" value="1"/>
</dbReference>
<dbReference type="InterPro" id="IPR023088">
    <property type="entry name" value="PDEase"/>
</dbReference>
<dbReference type="InterPro" id="IPR003018">
    <property type="entry name" value="GAF"/>
</dbReference>
<dbReference type="InterPro" id="IPR003607">
    <property type="entry name" value="HD/PDEase_dom"/>
</dbReference>
<dbReference type="SMART" id="SM00471">
    <property type="entry name" value="HDc"/>
    <property type="match status" value="1"/>
</dbReference>
<proteinExistence type="inferred from homology"/>
<evidence type="ECO:0000256" key="3">
    <source>
        <dbReference type="ARBA" id="ARBA00022801"/>
    </source>
</evidence>
<feature type="compositionally biased region" description="Polar residues" evidence="5">
    <location>
        <begin position="144"/>
        <end position="161"/>
    </location>
</feature>
<dbReference type="SUPFAM" id="SSF55781">
    <property type="entry name" value="GAF domain-like"/>
    <property type="match status" value="2"/>
</dbReference>
<dbReference type="Gene3D" id="3.30.450.40">
    <property type="match status" value="2"/>
</dbReference>
<dbReference type="Pfam" id="PF01590">
    <property type="entry name" value="GAF"/>
    <property type="match status" value="2"/>
</dbReference>
<keyword evidence="8" id="KW-1185">Reference proteome</keyword>
<dbReference type="InterPro" id="IPR023174">
    <property type="entry name" value="PDEase_CS"/>
</dbReference>
<dbReference type="Proteomes" id="UP001651158">
    <property type="component" value="Unassembled WGS sequence"/>
</dbReference>
<feature type="region of interest" description="Disordered" evidence="5">
    <location>
        <begin position="136"/>
        <end position="168"/>
    </location>
</feature>
<dbReference type="PANTHER" id="PTHR11347">
    <property type="entry name" value="CYCLIC NUCLEOTIDE PHOSPHODIESTERASE"/>
    <property type="match status" value="1"/>
</dbReference>
<feature type="region of interest" description="Disordered" evidence="5">
    <location>
        <begin position="986"/>
        <end position="1032"/>
    </location>
</feature>
<evidence type="ECO:0000313" key="7">
    <source>
        <dbReference type="EMBL" id="KAL5103382.1"/>
    </source>
</evidence>